<feature type="region of interest" description="Disordered" evidence="1">
    <location>
        <begin position="831"/>
        <end position="925"/>
    </location>
</feature>
<sequence>MPRAGTAARRRARAGLAPAKPGKIGWVHGTKELFFKKHKDDFLAAVETNTQGSFYSKVGQLYLDKYGYHTAWEDDLEDEDDVADDVDPSEDVNTLAAEEAEFRADYFSKLRTKIGVWYNSEYKTDLPTKNKKKMAFTKLFDKRELEPPAPVKMRTLHFYSRNFYTDRVKPRVAARWQALSRLPNPPKMITVRTMVTKEAWAAETQEFREEVELALTKEYETARKAYDMAVSGDSPTTAEEFSVALNNAAYYLQPFADAIHERFGMNVALMLCGPIPDRGGRIEVRSVHSGMSNGLVPRIWSDFDRGGFDIAQRSFVDFTHHCFTDDECRSRALDRNVGAEVNDEGASDSGTDGGDARPSTNEDDAAPIDPAAQDGTVDPAMFTHAPTPSFDPMSAPVDPVPAFTFPDTQLPTFTFPGTRASTFLGMQTSTMHDTQAPSLTDEEYAALIAQAGGEDQWVNDGEFDVRSSRGADLENLFDPAAYMESGWLVGGEEDGRRESDGLRFGQILQLPPLPGSDGPVGGVGGDVAGSKAGAGNVDRAGLAAADPKVADAPPVVDVDAAGEKAKDRPKPKPAYRGAWAKSVEQAVLERPEVNPEAEGPLNAEGPKNQVAKEVTVTAAEDKDGEEEAEGGGDGGEVGAVWEEQDMSAWPEELKYAYAAFERGQDWGGEMWKACVDALIAMERAQGFRAKGWLSVPSGDAHERPVEVPDFMRYARKWDKPLALTSEIGPTAKEGSMADRWWNWWTRVQPASRMQASGKLKLAERVPLAEWADLGKMSGRNGVLLYVGALLWWGEAAAETEDEREREVLMKDWRWAVDDVAGVLRLAAESTISAEKKKSAKATPDDSDKPKPAKKAKAPKPAVKPKAAPMKVRAKTGRGSKRRQPDVPEDKENEPANYTSSIRVLSESDEPVEERTRPIAPNAPERTISVLPQRAVTSAFANFAVPVIAPAPTPSVPEETPDTPSTDDTLGSGGTPENAPREINRITPSCVADVGTSTV</sequence>
<evidence type="ECO:0000256" key="1">
    <source>
        <dbReference type="SAM" id="MobiDB-lite"/>
    </source>
</evidence>
<feature type="compositionally biased region" description="Low complexity" evidence="1">
    <location>
        <begin position="858"/>
        <end position="870"/>
    </location>
</feature>
<accession>A0AAD6T421</accession>
<evidence type="ECO:0000313" key="2">
    <source>
        <dbReference type="EMBL" id="KAJ7039424.1"/>
    </source>
</evidence>
<protein>
    <submittedName>
        <fullName evidence="2">Uncharacterized protein</fullName>
    </submittedName>
</protein>
<organism evidence="2 3">
    <name type="scientific">Mycena alexandri</name>
    <dbReference type="NCBI Taxonomy" id="1745969"/>
    <lineage>
        <taxon>Eukaryota</taxon>
        <taxon>Fungi</taxon>
        <taxon>Dikarya</taxon>
        <taxon>Basidiomycota</taxon>
        <taxon>Agaricomycotina</taxon>
        <taxon>Agaricomycetes</taxon>
        <taxon>Agaricomycetidae</taxon>
        <taxon>Agaricales</taxon>
        <taxon>Marasmiineae</taxon>
        <taxon>Mycenaceae</taxon>
        <taxon>Mycena</taxon>
    </lineage>
</organism>
<feature type="region of interest" description="Disordered" evidence="1">
    <location>
        <begin position="339"/>
        <end position="378"/>
    </location>
</feature>
<feature type="compositionally biased region" description="Basic and acidic residues" evidence="1">
    <location>
        <begin position="882"/>
        <end position="893"/>
    </location>
</feature>
<name>A0AAD6T421_9AGAR</name>
<reference evidence="2" key="1">
    <citation type="submission" date="2023-03" db="EMBL/GenBank/DDBJ databases">
        <title>Massive genome expansion in bonnet fungi (Mycena s.s.) driven by repeated elements and novel gene families across ecological guilds.</title>
        <authorList>
            <consortium name="Lawrence Berkeley National Laboratory"/>
            <person name="Harder C.B."/>
            <person name="Miyauchi S."/>
            <person name="Viragh M."/>
            <person name="Kuo A."/>
            <person name="Thoen E."/>
            <person name="Andreopoulos B."/>
            <person name="Lu D."/>
            <person name="Skrede I."/>
            <person name="Drula E."/>
            <person name="Henrissat B."/>
            <person name="Morin E."/>
            <person name="Kohler A."/>
            <person name="Barry K."/>
            <person name="LaButti K."/>
            <person name="Morin E."/>
            <person name="Salamov A."/>
            <person name="Lipzen A."/>
            <person name="Mereny Z."/>
            <person name="Hegedus B."/>
            <person name="Baldrian P."/>
            <person name="Stursova M."/>
            <person name="Weitz H."/>
            <person name="Taylor A."/>
            <person name="Grigoriev I.V."/>
            <person name="Nagy L.G."/>
            <person name="Martin F."/>
            <person name="Kauserud H."/>
        </authorList>
    </citation>
    <scope>NUCLEOTIDE SEQUENCE</scope>
    <source>
        <strain evidence="2">CBHHK200</strain>
    </source>
</reference>
<keyword evidence="3" id="KW-1185">Reference proteome</keyword>
<gene>
    <name evidence="2" type="ORF">C8F04DRAFT_1255126</name>
</gene>
<dbReference type="EMBL" id="JARJCM010000027">
    <property type="protein sequence ID" value="KAJ7039424.1"/>
    <property type="molecule type" value="Genomic_DNA"/>
</dbReference>
<feature type="region of interest" description="Disordered" evidence="1">
    <location>
        <begin position="948"/>
        <end position="998"/>
    </location>
</feature>
<proteinExistence type="predicted"/>
<feature type="compositionally biased region" description="Basic residues" evidence="1">
    <location>
        <begin position="871"/>
        <end position="881"/>
    </location>
</feature>
<dbReference type="AlphaFoldDB" id="A0AAD6T421"/>
<comment type="caution">
    <text evidence="2">The sequence shown here is derived from an EMBL/GenBank/DDBJ whole genome shotgun (WGS) entry which is preliminary data.</text>
</comment>
<feature type="compositionally biased region" description="Low complexity" evidence="1">
    <location>
        <begin position="955"/>
        <end position="969"/>
    </location>
</feature>
<dbReference type="Proteomes" id="UP001218188">
    <property type="component" value="Unassembled WGS sequence"/>
</dbReference>
<evidence type="ECO:0000313" key="3">
    <source>
        <dbReference type="Proteomes" id="UP001218188"/>
    </source>
</evidence>